<keyword evidence="2" id="KW-1185">Reference proteome</keyword>
<reference evidence="1 2" key="1">
    <citation type="journal article" date="2019" name="Int. J. Syst. Evol. Microbiol.">
        <title>The Global Catalogue of Microorganisms (GCM) 10K type strain sequencing project: providing services to taxonomists for standard genome sequencing and annotation.</title>
        <authorList>
            <consortium name="The Broad Institute Genomics Platform"/>
            <consortium name="The Broad Institute Genome Sequencing Center for Infectious Disease"/>
            <person name="Wu L."/>
            <person name="Ma J."/>
        </authorList>
    </citation>
    <scope>NUCLEOTIDE SEQUENCE [LARGE SCALE GENOMIC DNA]</scope>
    <source>
        <strain evidence="1 2">JCM 14545</strain>
    </source>
</reference>
<comment type="caution">
    <text evidence="1">The sequence shown here is derived from an EMBL/GenBank/DDBJ whole genome shotgun (WGS) entry which is preliminary data.</text>
</comment>
<dbReference type="RefSeq" id="WP_344428927.1">
    <property type="nucleotide sequence ID" value="NZ_BAAANN010000038.1"/>
</dbReference>
<accession>A0ABN2S9L1</accession>
<protein>
    <submittedName>
        <fullName evidence="1">Uncharacterized protein</fullName>
    </submittedName>
</protein>
<dbReference type="Proteomes" id="UP001501116">
    <property type="component" value="Unassembled WGS sequence"/>
</dbReference>
<name>A0ABN2S9L1_9PSEU</name>
<proteinExistence type="predicted"/>
<evidence type="ECO:0000313" key="1">
    <source>
        <dbReference type="EMBL" id="GAA1982890.1"/>
    </source>
</evidence>
<gene>
    <name evidence="1" type="ORF">GCM10009754_69870</name>
</gene>
<evidence type="ECO:0000313" key="2">
    <source>
        <dbReference type="Proteomes" id="UP001501116"/>
    </source>
</evidence>
<organism evidence="1 2">
    <name type="scientific">Amycolatopsis minnesotensis</name>
    <dbReference type="NCBI Taxonomy" id="337894"/>
    <lineage>
        <taxon>Bacteria</taxon>
        <taxon>Bacillati</taxon>
        <taxon>Actinomycetota</taxon>
        <taxon>Actinomycetes</taxon>
        <taxon>Pseudonocardiales</taxon>
        <taxon>Pseudonocardiaceae</taxon>
        <taxon>Amycolatopsis</taxon>
    </lineage>
</organism>
<sequence>MGSDQGPDELVTGFFAGVPDYTARLLASITPITGGSGSFDQEAFDPVAFEIGADGFTGAVLISWALVLSGAYPAGARALEPVLAEVPEQYRGAVDEHGHRLLEVAREVGGTSEAIPVLIRTFADSSEAVADLAVYWLLRVMTMIVHPVLCSLGGFGRWTQVTALVGTRTQPLYELLPVRDAEGHAVCALSAFSAGNIRQARMILSFLRPSQVLLMVLPVAAEVLRGPHEVGLVVDEHGVPEAVIDAAAEPTLAWIRGMLDAITAGDHARISEFATELREADETELAPAAGQLAASVGYRLGQLLTAPARN</sequence>
<dbReference type="EMBL" id="BAAANN010000038">
    <property type="protein sequence ID" value="GAA1982890.1"/>
    <property type="molecule type" value="Genomic_DNA"/>
</dbReference>